<dbReference type="Gene3D" id="2.60.40.10">
    <property type="entry name" value="Immunoglobulins"/>
    <property type="match status" value="2"/>
</dbReference>
<dbReference type="GO" id="GO:0009341">
    <property type="term" value="C:beta-galactosidase complex"/>
    <property type="evidence" value="ECO:0007669"/>
    <property type="project" value="InterPro"/>
</dbReference>
<dbReference type="InterPro" id="IPR050347">
    <property type="entry name" value="Bact_Beta-galactosidase"/>
</dbReference>
<dbReference type="Gene3D" id="2.70.98.10">
    <property type="match status" value="1"/>
</dbReference>
<dbReference type="InterPro" id="IPR006104">
    <property type="entry name" value="Glyco_hydro_2_N"/>
</dbReference>
<accession>A0A5C5Z9D9</accession>
<dbReference type="PRINTS" id="PR00132">
    <property type="entry name" value="GLHYDRLASE2"/>
</dbReference>
<dbReference type="PROSITE" id="PS00608">
    <property type="entry name" value="GLYCOSYL_HYDROL_F2_2"/>
    <property type="match status" value="1"/>
</dbReference>
<proteinExistence type="inferred from homology"/>
<keyword evidence="4" id="KW-0732">Signal</keyword>
<reference evidence="12 13" key="1">
    <citation type="submission" date="2019-02" db="EMBL/GenBank/DDBJ databases">
        <title>Deep-cultivation of Planctomycetes and their phenomic and genomic characterization uncovers novel biology.</title>
        <authorList>
            <person name="Wiegand S."/>
            <person name="Jogler M."/>
            <person name="Boedeker C."/>
            <person name="Pinto D."/>
            <person name="Vollmers J."/>
            <person name="Rivas-Marin E."/>
            <person name="Kohn T."/>
            <person name="Peeters S.H."/>
            <person name="Heuer A."/>
            <person name="Rast P."/>
            <person name="Oberbeckmann S."/>
            <person name="Bunk B."/>
            <person name="Jeske O."/>
            <person name="Meyerdierks A."/>
            <person name="Storesund J.E."/>
            <person name="Kallscheuer N."/>
            <person name="Luecker S."/>
            <person name="Lage O.M."/>
            <person name="Pohl T."/>
            <person name="Merkel B.J."/>
            <person name="Hornburger P."/>
            <person name="Mueller R.-W."/>
            <person name="Bruemmer F."/>
            <person name="Labrenz M."/>
            <person name="Spormann A.M."/>
            <person name="Op Den Camp H."/>
            <person name="Overmann J."/>
            <person name="Amann R."/>
            <person name="Jetten M.S.M."/>
            <person name="Mascher T."/>
            <person name="Medema M.H."/>
            <person name="Devos D.P."/>
            <person name="Kaster A.-K."/>
            <person name="Ovreas L."/>
            <person name="Rohde M."/>
            <person name="Galperin M.Y."/>
            <person name="Jogler C."/>
        </authorList>
    </citation>
    <scope>NUCLEOTIDE SEQUENCE [LARGE SCALE GENOMIC DNA]</scope>
    <source>
        <strain evidence="12 13">CA13</strain>
    </source>
</reference>
<dbReference type="SUPFAM" id="SSF49899">
    <property type="entry name" value="Concanavalin A-like lectins/glucanases"/>
    <property type="match status" value="1"/>
</dbReference>
<evidence type="ECO:0000313" key="12">
    <source>
        <dbReference type="EMBL" id="TWT83825.1"/>
    </source>
</evidence>
<dbReference type="Pfam" id="PF16353">
    <property type="entry name" value="LacZ_4"/>
    <property type="match status" value="1"/>
</dbReference>
<dbReference type="InterPro" id="IPR023232">
    <property type="entry name" value="Glyco_hydro_2_AS"/>
</dbReference>
<dbReference type="SMART" id="SM00560">
    <property type="entry name" value="LamGL"/>
    <property type="match status" value="1"/>
</dbReference>
<dbReference type="Gene3D" id="2.60.120.260">
    <property type="entry name" value="Galactose-binding domain-like"/>
    <property type="match status" value="1"/>
</dbReference>
<dbReference type="SMART" id="SM01038">
    <property type="entry name" value="Bgal_small_N"/>
    <property type="match status" value="1"/>
</dbReference>
<keyword evidence="6" id="KW-1015">Disulfide bond</keyword>
<dbReference type="SUPFAM" id="SSF74650">
    <property type="entry name" value="Galactose mutarotase-like"/>
    <property type="match status" value="1"/>
</dbReference>
<dbReference type="InterPro" id="IPR013783">
    <property type="entry name" value="Ig-like_fold"/>
</dbReference>
<feature type="domain" description="Beta galactosidase small chain/" evidence="11">
    <location>
        <begin position="1019"/>
        <end position="1289"/>
    </location>
</feature>
<dbReference type="SUPFAM" id="SSF49785">
    <property type="entry name" value="Galactose-binding domain-like"/>
    <property type="match status" value="1"/>
</dbReference>
<dbReference type="PANTHER" id="PTHR46323">
    <property type="entry name" value="BETA-GALACTOSIDASE"/>
    <property type="match status" value="1"/>
</dbReference>
<dbReference type="Gene3D" id="3.20.20.80">
    <property type="entry name" value="Glycosidases"/>
    <property type="match status" value="2"/>
</dbReference>
<keyword evidence="13" id="KW-1185">Reference proteome</keyword>
<dbReference type="InterPro" id="IPR004199">
    <property type="entry name" value="B-gal_small/dom_5"/>
</dbReference>
<dbReference type="InterPro" id="IPR032312">
    <property type="entry name" value="LacZ_4"/>
</dbReference>
<dbReference type="Pfam" id="PF02929">
    <property type="entry name" value="Bgal_small_N"/>
    <property type="match status" value="1"/>
</dbReference>
<evidence type="ECO:0000256" key="9">
    <source>
        <dbReference type="RuleBase" id="RU361154"/>
    </source>
</evidence>
<dbReference type="InterPro" id="IPR017853">
    <property type="entry name" value="GH"/>
</dbReference>
<dbReference type="Pfam" id="PF00703">
    <property type="entry name" value="Glyco_hydro_2"/>
    <property type="match status" value="1"/>
</dbReference>
<dbReference type="GO" id="GO:0030246">
    <property type="term" value="F:carbohydrate binding"/>
    <property type="evidence" value="ECO:0007669"/>
    <property type="project" value="InterPro"/>
</dbReference>
<evidence type="ECO:0000256" key="6">
    <source>
        <dbReference type="ARBA" id="ARBA00023157"/>
    </source>
</evidence>
<dbReference type="InterPro" id="IPR036156">
    <property type="entry name" value="Beta-gal/glucu_dom_sf"/>
</dbReference>
<dbReference type="InterPro" id="IPR013320">
    <property type="entry name" value="ConA-like_dom_sf"/>
</dbReference>
<evidence type="ECO:0000256" key="5">
    <source>
        <dbReference type="ARBA" id="ARBA00022801"/>
    </source>
</evidence>
<dbReference type="InterPro" id="IPR008979">
    <property type="entry name" value="Galactose-bd-like_sf"/>
</dbReference>
<comment type="caution">
    <text evidence="12">The sequence shown here is derived from an EMBL/GenBank/DDBJ whole genome shotgun (WGS) entry which is preliminary data.</text>
</comment>
<comment type="catalytic activity">
    <reaction evidence="1 9">
        <text>Hydrolysis of terminal non-reducing beta-D-galactose residues in beta-D-galactosides.</text>
        <dbReference type="EC" id="3.2.1.23"/>
    </reaction>
</comment>
<dbReference type="Proteomes" id="UP000315010">
    <property type="component" value="Unassembled WGS sequence"/>
</dbReference>
<dbReference type="InterPro" id="IPR014718">
    <property type="entry name" value="GH-type_carb-bd"/>
</dbReference>
<evidence type="ECO:0000256" key="4">
    <source>
        <dbReference type="ARBA" id="ARBA00022729"/>
    </source>
</evidence>
<dbReference type="InterPro" id="IPR006102">
    <property type="entry name" value="Ig-like_GH2"/>
</dbReference>
<dbReference type="EC" id="3.2.1.23" evidence="3 9"/>
<evidence type="ECO:0000256" key="1">
    <source>
        <dbReference type="ARBA" id="ARBA00001412"/>
    </source>
</evidence>
<dbReference type="PROSITE" id="PS00719">
    <property type="entry name" value="GLYCOSYL_HYDROL_F2_1"/>
    <property type="match status" value="1"/>
</dbReference>
<protein>
    <recommendedName>
        <fullName evidence="3 9">Beta-galactosidase</fullName>
        <ecNumber evidence="3 9">3.2.1.23</ecNumber>
    </recommendedName>
    <alternativeName>
        <fullName evidence="8 9">Lactase</fullName>
    </alternativeName>
</protein>
<sequence length="1293" mass="144533">MWQLLSLAIFCCQRGGQNASPFAMIWGMFSLPKPLSFKNVMKRKFGIPSFSSVTSNLITSTVLLLVACMPSLSHGETPDWENEQVISINKLAPIATSLPFPNRESAMDGAAEATPFFQSLNGPWKFNWAKQPNERPADFYRDDFDVSGWDDLEVPSNWQMHGYGVPVYTNMTYPFKVDPPRVMGEPPAHFTNSSQRNPVGSYRRDFTIKKAWDGRQVYIQFDGVDSAFYLWINGEKVGYSQGSRTPAIFDVTQFIRQGANTVAAEVYRYSDGSYLEDQDFWRLSGIFRDVSLWSTDKLHIRDYFVHTNFDDDYKDAALDVDVEVANANDSEQEFSIEAELIDDLATVVSTLTETQKVAANASANLVLTQKVSAPKQWSAEKPNLYRLLLTLKDSDGTIIETTTSRVGFREVEIKDAMLHVNGKPVYLKGVNRHEHHPDTGHTISIDSMIEDIKLMKQFNVNAVRTCHYPDTPLWYALCDQYGLYVIDETNIESHGMGYGDASLAKDPNWGKAHLDRLQRMVERDKNHPSVIIWSLGNEAGNGVNFFKNYEWAKARDPSRPVQYEQAGFNGANTDIRCPMYATIDRIVDYAEGNPDRPLILCEYAHAMGNSVGNFQDYWDAMESHDVLQGGFIWDWVDQGIRKEVPPVVTVADQQDSNQIARVFGNVDPELGVTGAVVLPPNDRLQLTENLTLEVVIHGNRATGYCPLISKGDHQYLLRLDNGGINFTLFSDEWKGVNVGYDEAGLVDGENRITATFDGALMRVFVNGKPLKQESLAKPISPSIYPLNIGRNSEVTNRTSSVPIQDARVYSRALSESEVADPATRTDDGLVLHMDLRKVSSSDATSQEPENFFAYGGDFGDQPNDGNFCMNGLIQPDRKPNPHLWEVKKVHQNIKVSMVDSTAGRLQIQNKFLFTNLSDFTPVLTLTCDGKFAQRVTLKSLDIPPLSEKTVIIPTMINDTMKGECLLTVSFELPDETTWAPKGHRIAWDQFEIRAAQAPELKPVADETITSSSDDDGNFVVTTADVQVTFDAKTGLLASMQVDGKEVLSSPLAPNFWKTPNDNQFRNGYVNRLGAWRVAGAKMVVNEFATNPQKDRVEVSVKGELPVGKSPYSLTYTVLAGGEVHVQANYEPGGRKLPQMPRFGMQFAVAKEMGKVTWYGRGPHETYCDRKTGGEIGIYESTPEQMFFPYCRTQDSGNRCDVRFLTVVDDAGYGVTINGDQPLSMSVLPYSLTDVESASHPYDLTRQDSNTVYVDWKLHGVGGDNSWGARTHSQYTLPGNETYRLGFTLKPIKP</sequence>
<evidence type="ECO:0000259" key="10">
    <source>
        <dbReference type="SMART" id="SM00560"/>
    </source>
</evidence>
<dbReference type="InterPro" id="IPR023230">
    <property type="entry name" value="Glyco_hydro_2_CS"/>
</dbReference>
<dbReference type="Pfam" id="PF02837">
    <property type="entry name" value="Glyco_hydro_2_N"/>
    <property type="match status" value="1"/>
</dbReference>
<dbReference type="EMBL" id="SJPJ01000001">
    <property type="protein sequence ID" value="TWT83825.1"/>
    <property type="molecule type" value="Genomic_DNA"/>
</dbReference>
<dbReference type="InterPro" id="IPR006101">
    <property type="entry name" value="Glyco_hydro_2"/>
</dbReference>
<dbReference type="GO" id="GO:0005990">
    <property type="term" value="P:lactose catabolic process"/>
    <property type="evidence" value="ECO:0007669"/>
    <property type="project" value="TreeGrafter"/>
</dbReference>
<gene>
    <name evidence="12" type="primary">lacZ_7</name>
    <name evidence="12" type="ORF">CA13_52960</name>
</gene>
<evidence type="ECO:0000259" key="11">
    <source>
        <dbReference type="SMART" id="SM01038"/>
    </source>
</evidence>
<dbReference type="FunFam" id="2.60.40.10:FF:000680">
    <property type="entry name" value="Beta-galactosidase"/>
    <property type="match status" value="1"/>
</dbReference>
<keyword evidence="5 9" id="KW-0378">Hydrolase</keyword>
<evidence type="ECO:0000256" key="2">
    <source>
        <dbReference type="ARBA" id="ARBA00007401"/>
    </source>
</evidence>
<evidence type="ECO:0000256" key="7">
    <source>
        <dbReference type="ARBA" id="ARBA00023295"/>
    </source>
</evidence>
<dbReference type="Pfam" id="PF13385">
    <property type="entry name" value="Laminin_G_3"/>
    <property type="match status" value="1"/>
</dbReference>
<evidence type="ECO:0000256" key="3">
    <source>
        <dbReference type="ARBA" id="ARBA00012756"/>
    </source>
</evidence>
<evidence type="ECO:0000313" key="13">
    <source>
        <dbReference type="Proteomes" id="UP000315010"/>
    </source>
</evidence>
<dbReference type="InterPro" id="IPR006103">
    <property type="entry name" value="Glyco_hydro_2_cat"/>
</dbReference>
<keyword evidence="7 9" id="KW-0326">Glycosidase</keyword>
<feature type="domain" description="LamG-like jellyroll fold" evidence="10">
    <location>
        <begin position="688"/>
        <end position="816"/>
    </location>
</feature>
<dbReference type="GO" id="GO:0004565">
    <property type="term" value="F:beta-galactosidase activity"/>
    <property type="evidence" value="ECO:0007669"/>
    <property type="project" value="UniProtKB-EC"/>
</dbReference>
<dbReference type="InterPro" id="IPR011013">
    <property type="entry name" value="Gal_mutarotase_sf_dom"/>
</dbReference>
<dbReference type="SUPFAM" id="SSF49303">
    <property type="entry name" value="beta-Galactosidase/glucuronidase domain"/>
    <property type="match status" value="2"/>
</dbReference>
<dbReference type="SUPFAM" id="SSF51445">
    <property type="entry name" value="(Trans)glycosidases"/>
    <property type="match status" value="1"/>
</dbReference>
<comment type="similarity">
    <text evidence="2 9">Belongs to the glycosyl hydrolase 2 family.</text>
</comment>
<dbReference type="Pfam" id="PF02836">
    <property type="entry name" value="Glyco_hydro_2_C"/>
    <property type="match status" value="2"/>
</dbReference>
<organism evidence="12 13">
    <name type="scientific">Novipirellula herctigrandis</name>
    <dbReference type="NCBI Taxonomy" id="2527986"/>
    <lineage>
        <taxon>Bacteria</taxon>
        <taxon>Pseudomonadati</taxon>
        <taxon>Planctomycetota</taxon>
        <taxon>Planctomycetia</taxon>
        <taxon>Pirellulales</taxon>
        <taxon>Pirellulaceae</taxon>
        <taxon>Novipirellula</taxon>
    </lineage>
</organism>
<dbReference type="InterPro" id="IPR006558">
    <property type="entry name" value="LamG-like"/>
</dbReference>
<dbReference type="PANTHER" id="PTHR46323:SF2">
    <property type="entry name" value="BETA-GALACTOSIDASE"/>
    <property type="match status" value="1"/>
</dbReference>
<evidence type="ECO:0000256" key="8">
    <source>
        <dbReference type="ARBA" id="ARBA00032230"/>
    </source>
</evidence>
<dbReference type="Gene3D" id="2.60.120.200">
    <property type="match status" value="1"/>
</dbReference>
<name>A0A5C5Z9D9_9BACT</name>